<dbReference type="SUPFAM" id="SSF144091">
    <property type="entry name" value="Rhomboid-like"/>
    <property type="match status" value="1"/>
</dbReference>
<dbReference type="PANTHER" id="PTHR13377">
    <property type="entry name" value="PLACENTAL PROTEIN 6"/>
    <property type="match status" value="1"/>
</dbReference>
<evidence type="ECO:0000256" key="2">
    <source>
        <dbReference type="ARBA" id="ARBA00022692"/>
    </source>
</evidence>
<name>A0A420HDJ5_9PEZI</name>
<dbReference type="Pfam" id="PF08551">
    <property type="entry name" value="DUF1751"/>
    <property type="match status" value="1"/>
</dbReference>
<reference evidence="7 8" key="1">
    <citation type="journal article" date="2018" name="BMC Genomics">
        <title>Comparative genome analyses reveal sequence features reflecting distinct modes of host-adaptation between dicot and monocot powdery mildew.</title>
        <authorList>
            <person name="Wu Y."/>
            <person name="Ma X."/>
            <person name="Pan Z."/>
            <person name="Kale S.D."/>
            <person name="Song Y."/>
            <person name="King H."/>
            <person name="Zhang Q."/>
            <person name="Presley C."/>
            <person name="Deng X."/>
            <person name="Wei C.I."/>
            <person name="Xiao S."/>
        </authorList>
    </citation>
    <scope>NUCLEOTIDE SEQUENCE [LARGE SCALE GENOMIC DNA]</scope>
    <source>
        <strain evidence="7">UMSG2</strain>
    </source>
</reference>
<comment type="caution">
    <text evidence="7">The sequence shown here is derived from an EMBL/GenBank/DDBJ whole genome shotgun (WGS) entry which is preliminary data.</text>
</comment>
<feature type="transmembrane region" description="Helical" evidence="6">
    <location>
        <begin position="68"/>
        <end position="85"/>
    </location>
</feature>
<feature type="transmembrane region" description="Helical" evidence="6">
    <location>
        <begin position="97"/>
        <end position="116"/>
    </location>
</feature>
<keyword evidence="8" id="KW-1185">Reference proteome</keyword>
<dbReference type="PANTHER" id="PTHR13377:SF3">
    <property type="entry name" value="TRANSMEMBRANE PROTEIN 115"/>
    <property type="match status" value="1"/>
</dbReference>
<feature type="transmembrane region" description="Helical" evidence="6">
    <location>
        <begin position="168"/>
        <end position="191"/>
    </location>
</feature>
<dbReference type="GO" id="GO:0016020">
    <property type="term" value="C:membrane"/>
    <property type="evidence" value="ECO:0007669"/>
    <property type="project" value="UniProtKB-SubCell"/>
</dbReference>
<dbReference type="STRING" id="212602.A0A420HDJ5"/>
<feature type="transmembrane region" description="Helical" evidence="6">
    <location>
        <begin position="12"/>
        <end position="30"/>
    </location>
</feature>
<dbReference type="GO" id="GO:0005794">
    <property type="term" value="C:Golgi apparatus"/>
    <property type="evidence" value="ECO:0007669"/>
    <property type="project" value="TreeGrafter"/>
</dbReference>
<keyword evidence="4 6" id="KW-0472">Membrane</keyword>
<evidence type="ECO:0000313" key="8">
    <source>
        <dbReference type="Proteomes" id="UP000286134"/>
    </source>
</evidence>
<keyword evidence="2 6" id="KW-0812">Transmembrane</keyword>
<organism evidence="7 8">
    <name type="scientific">Erysiphe neolycopersici</name>
    <dbReference type="NCBI Taxonomy" id="212602"/>
    <lineage>
        <taxon>Eukaryota</taxon>
        <taxon>Fungi</taxon>
        <taxon>Dikarya</taxon>
        <taxon>Ascomycota</taxon>
        <taxon>Pezizomycotina</taxon>
        <taxon>Leotiomycetes</taxon>
        <taxon>Erysiphales</taxon>
        <taxon>Erysiphaceae</taxon>
        <taxon>Erysiphe</taxon>
    </lineage>
</organism>
<feature type="compositionally biased region" description="Basic and acidic residues" evidence="5">
    <location>
        <begin position="336"/>
        <end position="357"/>
    </location>
</feature>
<feature type="transmembrane region" description="Helical" evidence="6">
    <location>
        <begin position="39"/>
        <end position="56"/>
    </location>
</feature>
<dbReference type="AlphaFoldDB" id="A0A420HDJ5"/>
<comment type="subcellular location">
    <subcellularLocation>
        <location evidence="1">Membrane</location>
        <topology evidence="1">Multi-pass membrane protein</topology>
    </subcellularLocation>
</comment>
<dbReference type="GO" id="GO:0006890">
    <property type="term" value="P:retrograde vesicle-mediated transport, Golgi to endoplasmic reticulum"/>
    <property type="evidence" value="ECO:0007669"/>
    <property type="project" value="InterPro"/>
</dbReference>
<dbReference type="InterPro" id="IPR035952">
    <property type="entry name" value="Rhomboid-like_sf"/>
</dbReference>
<evidence type="ECO:0000256" key="6">
    <source>
        <dbReference type="SAM" id="Phobius"/>
    </source>
</evidence>
<evidence type="ECO:0000256" key="1">
    <source>
        <dbReference type="ARBA" id="ARBA00004141"/>
    </source>
</evidence>
<evidence type="ECO:0000256" key="3">
    <source>
        <dbReference type="ARBA" id="ARBA00022989"/>
    </source>
</evidence>
<gene>
    <name evidence="7" type="ORF">OnM2_089014</name>
</gene>
<dbReference type="Proteomes" id="UP000286134">
    <property type="component" value="Unassembled WGS sequence"/>
</dbReference>
<dbReference type="OrthoDB" id="73612at2759"/>
<feature type="compositionally biased region" description="Polar residues" evidence="5">
    <location>
        <begin position="316"/>
        <end position="334"/>
    </location>
</feature>
<evidence type="ECO:0000256" key="5">
    <source>
        <dbReference type="SAM" id="MobiDB-lite"/>
    </source>
</evidence>
<dbReference type="InterPro" id="IPR013861">
    <property type="entry name" value="TMEM115/Pdh1/Rbl19"/>
</dbReference>
<evidence type="ECO:0000256" key="4">
    <source>
        <dbReference type="ARBA" id="ARBA00023136"/>
    </source>
</evidence>
<protein>
    <submittedName>
        <fullName evidence="7">Transmembrane protein 115</fullName>
    </submittedName>
</protein>
<proteinExistence type="predicted"/>
<evidence type="ECO:0000313" key="7">
    <source>
        <dbReference type="EMBL" id="RKF55465.1"/>
    </source>
</evidence>
<keyword evidence="3 6" id="KW-1133">Transmembrane helix</keyword>
<feature type="transmembrane region" description="Helical" evidence="6">
    <location>
        <begin position="136"/>
        <end position="156"/>
    </location>
</feature>
<accession>A0A420HDJ5</accession>
<feature type="region of interest" description="Disordered" evidence="5">
    <location>
        <begin position="308"/>
        <end position="357"/>
    </location>
</feature>
<dbReference type="SMART" id="SM01160">
    <property type="entry name" value="DUF1751"/>
    <property type="match status" value="1"/>
</dbReference>
<dbReference type="EMBL" id="MCFK01008940">
    <property type="protein sequence ID" value="RKF55465.1"/>
    <property type="molecule type" value="Genomic_DNA"/>
</dbReference>
<sequence length="357" mass="39376">MPPRANLPPVTRILLPVLIFQSIVGIAIRFRHATESSEVIIAWLVFLPSHSLYYPWTLITATLVENNLIALAVAALAIFYGGRYLERAWTSAEFIKFLPVASLIPNIICYGVLSVLSTLSGNPDWTKITIHGTLPLQISFLVAFSQLIPAHTVTIFKGLISIRVTRLPILHVLGVSLLALTPILSVASFFLDVTGFIASWTYLRFFKQVYPDLQISQSSLRGDNSETFAFAEFFPNPIKPIVASLSNKIYGLLVVLRICAPTSTTDVSTARGELFTQRGISGSARAEAERQRNLALKILDQRLNAATAKNHKNLDTHPQTSTGPSTQAQTQPTGPEQERLRDTSYSSEKGDEEKTKN</sequence>